<dbReference type="GO" id="GO:0005829">
    <property type="term" value="C:cytosol"/>
    <property type="evidence" value="ECO:0007669"/>
    <property type="project" value="UniProtKB-SubCell"/>
</dbReference>
<sequence length="700" mass="77015">MAPPNRSRRKRHSKSPRHKRFGSGKSTPSSPAGTPVRRSHSHSISEAGEGTSTESHCDTVIQVLSEESPSAATLNQSSVVSTSQPEDCSSKASNSNYECVKLQQDRINAELDTSKEIKTSSTMSSGKLNKLDRLCGLLENIVIEHNSSISQSGKSSSENTPINKTPNNEEKADTTLHPIKTDVSVSVKEKTREELELERKLRKEAKKAKKKGNNKENEQQNSANESKQVDDNIVLKSTQKTEKPCSANETQKSQDDAQKIKQHSDQKPDEGEATGKSKADLKRERREKQEAQRKAKAEAKAQLQAEKQQNQPQAIDKDKSAQQQPRKKTDTDSKRVREKRTADKDRGDRRIPLLDHLMAHVSQVPSHPVNSDFIHPAVRTLGIKMKERVIDGSTARVISMLAAFKRLISDYQTPESCDLSRDLAEKLVPNISFLSACRPQCIAMDNAVRFLKHEINHIKPEEPEAQAKDHLQTSIDEYIHNNIILASSTIASHSLQVIQNGDVILTFGYSALVSDVVEAACNRGNRVSVVVADTPHPASGAAMVKRLASLGVTTYYRFITEVSHIMNKVTKVVVEAEAVMMNGAVQGLCGTAGLALAAANHDTPFIVLCHTYKFCNNDLTDSLVINELGDADSMVSCPSNDFCNLLTSWRETPNLNVVSLVYDVTPASLVTALITEQNVLPTSAVPVIIRRNYADILGQD</sequence>
<name>A0AAN8ZZ98_HALRR</name>
<feature type="compositionally biased region" description="Polar residues" evidence="10">
    <location>
        <begin position="65"/>
        <end position="94"/>
    </location>
</feature>
<proteinExistence type="inferred from homology"/>
<evidence type="ECO:0000256" key="6">
    <source>
        <dbReference type="ARBA" id="ARBA00044147"/>
    </source>
</evidence>
<dbReference type="PANTHER" id="PTHR10233:SF14">
    <property type="entry name" value="TRANSLATION INITIATION FACTOR EIF-2B SUBUNIT DELTA"/>
    <property type="match status" value="1"/>
</dbReference>
<feature type="compositionally biased region" description="Basic and acidic residues" evidence="10">
    <location>
        <begin position="252"/>
        <end position="299"/>
    </location>
</feature>
<evidence type="ECO:0000256" key="3">
    <source>
        <dbReference type="ARBA" id="ARBA00022490"/>
    </source>
</evidence>
<feature type="region of interest" description="Disordered" evidence="10">
    <location>
        <begin position="1"/>
        <end position="94"/>
    </location>
</feature>
<feature type="compositionally biased region" description="Basic and acidic residues" evidence="10">
    <location>
        <begin position="327"/>
        <end position="351"/>
    </location>
</feature>
<dbReference type="SUPFAM" id="SSF100950">
    <property type="entry name" value="NagB/RpiA/CoA transferase-like"/>
    <property type="match status" value="1"/>
</dbReference>
<comment type="subunit">
    <text evidence="8">Component of the translation initiation factor 2B (eIF2B) complex which is a heterodecamer of two sets of five different subunits: alpha, beta, gamma, delta and epsilon. Subunits alpha, beta and delta comprise a regulatory subcomplex and subunits epsilon and gamma comprise a catalytic subcomplex. Within the complex, the hexameric regulatory complex resides at the center, with the two heterodimeric catalytic subcomplexes bound on opposite sides.</text>
</comment>
<dbReference type="EMBL" id="JAXCGZ010021517">
    <property type="protein sequence ID" value="KAK7049787.1"/>
    <property type="molecule type" value="Genomic_DNA"/>
</dbReference>
<evidence type="ECO:0000256" key="7">
    <source>
        <dbReference type="ARBA" id="ARBA00044356"/>
    </source>
</evidence>
<evidence type="ECO:0000256" key="8">
    <source>
        <dbReference type="ARBA" id="ARBA00046432"/>
    </source>
</evidence>
<protein>
    <recommendedName>
        <fullName evidence="6">Translation initiation factor eIF2B subunit delta</fullName>
    </recommendedName>
    <alternativeName>
        <fullName evidence="7">eIF2B GDP-GTP exchange factor subunit delta</fullName>
    </alternativeName>
</protein>
<feature type="compositionally biased region" description="Basic residues" evidence="10">
    <location>
        <begin position="1"/>
        <end position="22"/>
    </location>
</feature>
<evidence type="ECO:0000313" key="12">
    <source>
        <dbReference type="Proteomes" id="UP001381693"/>
    </source>
</evidence>
<feature type="compositionally biased region" description="Low complexity" evidence="10">
    <location>
        <begin position="148"/>
        <end position="157"/>
    </location>
</feature>
<keyword evidence="4 11" id="KW-0396">Initiation factor</keyword>
<feature type="compositionally biased region" description="Basic and acidic residues" evidence="10">
    <location>
        <begin position="187"/>
        <end position="201"/>
    </location>
</feature>
<evidence type="ECO:0000256" key="1">
    <source>
        <dbReference type="ARBA" id="ARBA00004514"/>
    </source>
</evidence>
<evidence type="ECO:0000256" key="10">
    <source>
        <dbReference type="SAM" id="MobiDB-lite"/>
    </source>
</evidence>
<feature type="compositionally biased region" description="Low complexity" evidence="10">
    <location>
        <begin position="300"/>
        <end position="309"/>
    </location>
</feature>
<organism evidence="11 12">
    <name type="scientific">Halocaridina rubra</name>
    <name type="common">Hawaiian red shrimp</name>
    <dbReference type="NCBI Taxonomy" id="373956"/>
    <lineage>
        <taxon>Eukaryota</taxon>
        <taxon>Metazoa</taxon>
        <taxon>Ecdysozoa</taxon>
        <taxon>Arthropoda</taxon>
        <taxon>Crustacea</taxon>
        <taxon>Multicrustacea</taxon>
        <taxon>Malacostraca</taxon>
        <taxon>Eumalacostraca</taxon>
        <taxon>Eucarida</taxon>
        <taxon>Decapoda</taxon>
        <taxon>Pleocyemata</taxon>
        <taxon>Caridea</taxon>
        <taxon>Atyoidea</taxon>
        <taxon>Atyidae</taxon>
        <taxon>Halocaridina</taxon>
    </lineage>
</organism>
<dbReference type="InterPro" id="IPR000649">
    <property type="entry name" value="IF-2B-related"/>
</dbReference>
<dbReference type="Pfam" id="PF01008">
    <property type="entry name" value="IF-2B"/>
    <property type="match status" value="1"/>
</dbReference>
<dbReference type="AlphaFoldDB" id="A0AAN8ZZ98"/>
<dbReference type="PANTHER" id="PTHR10233">
    <property type="entry name" value="TRANSLATION INITIATION FACTOR EIF-2B"/>
    <property type="match status" value="1"/>
</dbReference>
<evidence type="ECO:0000256" key="9">
    <source>
        <dbReference type="RuleBase" id="RU003814"/>
    </source>
</evidence>
<feature type="region of interest" description="Disordered" evidence="10">
    <location>
        <begin position="148"/>
        <end position="351"/>
    </location>
</feature>
<dbReference type="Gene3D" id="3.40.50.10470">
    <property type="entry name" value="Translation initiation factor eif-2b, domain 2"/>
    <property type="match status" value="1"/>
</dbReference>
<keyword evidence="5" id="KW-0648">Protein biosynthesis</keyword>
<feature type="compositionally biased region" description="Basic residues" evidence="10">
    <location>
        <begin position="202"/>
        <end position="212"/>
    </location>
</feature>
<evidence type="ECO:0000313" key="11">
    <source>
        <dbReference type="EMBL" id="KAK7049787.1"/>
    </source>
</evidence>
<evidence type="ECO:0000256" key="4">
    <source>
        <dbReference type="ARBA" id="ARBA00022540"/>
    </source>
</evidence>
<gene>
    <name evidence="11" type="primary">EIF2B4</name>
    <name evidence="11" type="ORF">SK128_012066</name>
</gene>
<evidence type="ECO:0000256" key="5">
    <source>
        <dbReference type="ARBA" id="ARBA00022917"/>
    </source>
</evidence>
<keyword evidence="12" id="KW-1185">Reference proteome</keyword>
<reference evidence="11 12" key="1">
    <citation type="submission" date="2023-11" db="EMBL/GenBank/DDBJ databases">
        <title>Halocaridina rubra genome assembly.</title>
        <authorList>
            <person name="Smith C."/>
        </authorList>
    </citation>
    <scope>NUCLEOTIDE SEQUENCE [LARGE SCALE GENOMIC DNA]</scope>
    <source>
        <strain evidence="11">EP-1</strain>
        <tissue evidence="11">Whole</tissue>
    </source>
</reference>
<comment type="subcellular location">
    <subcellularLocation>
        <location evidence="1">Cytoplasm</location>
        <location evidence="1">Cytosol</location>
    </subcellularLocation>
</comment>
<dbReference type="InterPro" id="IPR042529">
    <property type="entry name" value="IF_2B-like_C"/>
</dbReference>
<dbReference type="Proteomes" id="UP001381693">
    <property type="component" value="Unassembled WGS sequence"/>
</dbReference>
<dbReference type="InterPro" id="IPR037171">
    <property type="entry name" value="NagB/RpiA_transferase-like"/>
</dbReference>
<dbReference type="GO" id="GO:0003743">
    <property type="term" value="F:translation initiation factor activity"/>
    <property type="evidence" value="ECO:0007669"/>
    <property type="project" value="UniProtKB-KW"/>
</dbReference>
<comment type="similarity">
    <text evidence="2 9">Belongs to the eIF-2B alpha/beta/delta subunits family.</text>
</comment>
<accession>A0AAN8ZZ98</accession>
<comment type="caution">
    <text evidence="11">The sequence shown here is derived from an EMBL/GenBank/DDBJ whole genome shotgun (WGS) entry which is preliminary data.</text>
</comment>
<evidence type="ECO:0000256" key="2">
    <source>
        <dbReference type="ARBA" id="ARBA00007251"/>
    </source>
</evidence>
<keyword evidence="3" id="KW-0963">Cytoplasm</keyword>